<evidence type="ECO:0000313" key="14">
    <source>
        <dbReference type="EMBL" id="RXS65604.1"/>
    </source>
</evidence>
<dbReference type="Gene3D" id="3.40.50.620">
    <property type="entry name" value="HUPs"/>
    <property type="match status" value="1"/>
</dbReference>
<keyword evidence="14" id="KW-0436">Ligase</keyword>
<dbReference type="CDD" id="cd01991">
    <property type="entry name" value="Asn_synthase_B_C"/>
    <property type="match status" value="1"/>
</dbReference>
<dbReference type="SUPFAM" id="SSF56235">
    <property type="entry name" value="N-terminal nucleophile aminohydrolases (Ntn hydrolases)"/>
    <property type="match status" value="1"/>
</dbReference>
<dbReference type="NCBIfam" id="TIGR01536">
    <property type="entry name" value="asn_synth_AEB"/>
    <property type="match status" value="1"/>
</dbReference>
<dbReference type="PANTHER" id="PTHR43284">
    <property type="entry name" value="ASPARAGINE SYNTHETASE (GLUTAMINE-HYDROLYZING)"/>
    <property type="match status" value="1"/>
</dbReference>
<reference evidence="14 15" key="2">
    <citation type="submission" date="2019-01" db="EMBL/GenBank/DDBJ databases">
        <title>Draft genome sequences of the type strain Streptomyces sioyaensis DSM 40032 and its novel strain, TM32, a thermotolerant antibiotics-producing actinobacterium.</title>
        <authorList>
            <person name="Nakaew N."/>
            <person name="Lumyong S."/>
            <person name="Sloan W.T."/>
            <person name="Sungthong R."/>
        </authorList>
    </citation>
    <scope>NUCLEOTIDE SEQUENCE [LARGE SCALE GENOMIC DNA]</scope>
    <source>
        <strain evidence="14 15">DSM 40032</strain>
    </source>
</reference>
<dbReference type="Pfam" id="PF00733">
    <property type="entry name" value="Asn_synthase"/>
    <property type="match status" value="1"/>
</dbReference>
<dbReference type="InterPro" id="IPR014729">
    <property type="entry name" value="Rossmann-like_a/b/a_fold"/>
</dbReference>
<keyword evidence="7 9" id="KW-0315">Glutamine amidotransferase</keyword>
<feature type="binding site" evidence="10">
    <location>
        <position position="103"/>
    </location>
    <ligand>
        <name>L-glutamine</name>
        <dbReference type="ChEBI" id="CHEBI:58359"/>
    </ligand>
</feature>
<comment type="catalytic activity">
    <reaction evidence="8">
        <text>L-aspartate + L-glutamine + ATP + H2O = L-asparagine + L-glutamate + AMP + diphosphate + H(+)</text>
        <dbReference type="Rhea" id="RHEA:12228"/>
        <dbReference type="ChEBI" id="CHEBI:15377"/>
        <dbReference type="ChEBI" id="CHEBI:15378"/>
        <dbReference type="ChEBI" id="CHEBI:29985"/>
        <dbReference type="ChEBI" id="CHEBI:29991"/>
        <dbReference type="ChEBI" id="CHEBI:30616"/>
        <dbReference type="ChEBI" id="CHEBI:33019"/>
        <dbReference type="ChEBI" id="CHEBI:58048"/>
        <dbReference type="ChEBI" id="CHEBI:58359"/>
        <dbReference type="ChEBI" id="CHEBI:456215"/>
        <dbReference type="EC" id="6.3.5.4"/>
    </reaction>
</comment>
<evidence type="ECO:0000256" key="4">
    <source>
        <dbReference type="ARBA" id="ARBA00022741"/>
    </source>
</evidence>
<dbReference type="PROSITE" id="PS51278">
    <property type="entry name" value="GATASE_TYPE_2"/>
    <property type="match status" value="1"/>
</dbReference>
<evidence type="ECO:0000256" key="11">
    <source>
        <dbReference type="PIRSR" id="PIRSR001589-3"/>
    </source>
</evidence>
<dbReference type="Gene3D" id="3.60.20.10">
    <property type="entry name" value="Glutamine Phosphoribosylpyrophosphate, subunit 1, domain 1"/>
    <property type="match status" value="1"/>
</dbReference>
<dbReference type="EMBL" id="FJ436355">
    <property type="protein sequence ID" value="ACN80640.1"/>
    <property type="molecule type" value="Genomic_DNA"/>
</dbReference>
<feature type="binding site" evidence="10">
    <location>
        <begin position="381"/>
        <end position="382"/>
    </location>
    <ligand>
        <name>ATP</name>
        <dbReference type="ChEBI" id="CHEBI:30616"/>
    </ligand>
</feature>
<dbReference type="AlphaFoldDB" id="C0JRV7"/>
<dbReference type="GO" id="GO:0005524">
    <property type="term" value="F:ATP binding"/>
    <property type="evidence" value="ECO:0007669"/>
    <property type="project" value="UniProtKB-KW"/>
</dbReference>
<dbReference type="GeneID" id="95779853"/>
<gene>
    <name evidence="13" type="primary">sioC</name>
    <name evidence="14" type="synonym">asnB</name>
    <name evidence="14" type="ORF">EST54_18060</name>
</gene>
<dbReference type="InterPro" id="IPR029055">
    <property type="entry name" value="Ntn_hydrolases_N"/>
</dbReference>
<dbReference type="InterPro" id="IPR001962">
    <property type="entry name" value="Asn_synthase"/>
</dbReference>
<dbReference type="EMBL" id="SDIF01000048">
    <property type="protein sequence ID" value="RXS65604.1"/>
    <property type="molecule type" value="Genomic_DNA"/>
</dbReference>
<keyword evidence="6 9" id="KW-0061">Asparagine biosynthesis</keyword>
<keyword evidence="5 10" id="KW-0067">ATP-binding</keyword>
<evidence type="ECO:0000256" key="8">
    <source>
        <dbReference type="ARBA" id="ARBA00048741"/>
    </source>
</evidence>
<feature type="site" description="Important for beta-aspartyl-AMP intermediate formation" evidence="11">
    <location>
        <position position="383"/>
    </location>
</feature>
<keyword evidence="15" id="KW-1185">Reference proteome</keyword>
<dbReference type="SUPFAM" id="SSF52402">
    <property type="entry name" value="Adenine nucleotide alpha hydrolases-like"/>
    <property type="match status" value="1"/>
</dbReference>
<dbReference type="GO" id="GO:0005829">
    <property type="term" value="C:cytosol"/>
    <property type="evidence" value="ECO:0007669"/>
    <property type="project" value="TreeGrafter"/>
</dbReference>
<dbReference type="CDD" id="cd00712">
    <property type="entry name" value="AsnB"/>
    <property type="match status" value="1"/>
</dbReference>
<evidence type="ECO:0000256" key="5">
    <source>
        <dbReference type="ARBA" id="ARBA00022840"/>
    </source>
</evidence>
<dbReference type="Pfam" id="PF13537">
    <property type="entry name" value="GATase_7"/>
    <property type="match status" value="1"/>
</dbReference>
<feature type="binding site" evidence="10">
    <location>
        <position position="262"/>
    </location>
    <ligand>
        <name>ATP</name>
        <dbReference type="ChEBI" id="CHEBI:30616"/>
    </ligand>
</feature>
<dbReference type="InterPro" id="IPR033738">
    <property type="entry name" value="AsnB_N"/>
</dbReference>
<evidence type="ECO:0000256" key="7">
    <source>
        <dbReference type="ARBA" id="ARBA00022962"/>
    </source>
</evidence>
<evidence type="ECO:0000256" key="1">
    <source>
        <dbReference type="ARBA" id="ARBA00005187"/>
    </source>
</evidence>
<dbReference type="PANTHER" id="PTHR43284:SF1">
    <property type="entry name" value="ASPARAGINE SYNTHETASE"/>
    <property type="match status" value="1"/>
</dbReference>
<evidence type="ECO:0000256" key="3">
    <source>
        <dbReference type="ARBA" id="ARBA00012737"/>
    </source>
</evidence>
<evidence type="ECO:0000313" key="15">
    <source>
        <dbReference type="Proteomes" id="UP000289482"/>
    </source>
</evidence>
<evidence type="ECO:0000256" key="6">
    <source>
        <dbReference type="ARBA" id="ARBA00022888"/>
    </source>
</evidence>
<dbReference type="EC" id="6.3.5.4" evidence="3"/>
<dbReference type="InterPro" id="IPR051786">
    <property type="entry name" value="ASN_synthetase/amidase"/>
</dbReference>
<evidence type="ECO:0000256" key="10">
    <source>
        <dbReference type="PIRSR" id="PIRSR001589-2"/>
    </source>
</evidence>
<keyword evidence="4 10" id="KW-0547">Nucleotide-binding</keyword>
<reference evidence="13" key="1">
    <citation type="journal article" date="2009" name="Chem. Biol.">
        <title>Thiopeptide biosynthesis featuring ribosomally synthesized precursor peptides and conserved posttranslational modifications.</title>
        <authorList>
            <person name="Liao R."/>
            <person name="Duan L."/>
            <person name="Lei C."/>
            <person name="Pan H."/>
            <person name="Ding Y."/>
            <person name="Zhang Q."/>
            <person name="Chen D."/>
            <person name="Shen B."/>
            <person name="Yu Y."/>
            <person name="Liu W."/>
        </authorList>
    </citation>
    <scope>NUCLEOTIDE SEQUENCE</scope>
    <source>
        <strain evidence="13">ATCC 13989</strain>
    </source>
</reference>
<feature type="domain" description="Glutamine amidotransferase type-2" evidence="12">
    <location>
        <begin position="2"/>
        <end position="215"/>
    </location>
</feature>
<evidence type="ECO:0000313" key="13">
    <source>
        <dbReference type="EMBL" id="ACN80640.1"/>
    </source>
</evidence>
<keyword evidence="9" id="KW-0028">Amino-acid biosynthesis</keyword>
<name>C0JRV7_9ACTN</name>
<dbReference type="InterPro" id="IPR006426">
    <property type="entry name" value="Asn_synth_AEB"/>
</dbReference>
<feature type="active site" description="For GATase activity" evidence="9">
    <location>
        <position position="2"/>
    </location>
</feature>
<sequence>MCGIAGWVAFERDPGAERSAVQAMTDTMACRGPDAEGVWYGSHVALGHRRLAVIDLAGGTQPMTAEEDGEVAAVISYSGEVYDFAALRNRLRGAGHSFRTDSDTEVVLRAYLEWGTDFTRHLTGMFAFALWDTRSRELLLVRDRLGIKPLYYYPTSDGVLFGSEPKAILAHPEARARLSPAGLRELMTWVNTPGHAIFDGMSQVRPGHLVRVSRGNLTETAYWQLPARPHDDDFDTTVGRVRALLQAAVAGQTVADVPLCSLLSGGLDSSSVAALAAEALRPSGQPPLQCFSVGFAPSGHAAMPVSDGSALTDDADYAAKLAGHIGAHHESIVLDAKLLSDPAARAAVLRARDLPQGLADMDTSLYLLFKAIRQRSTVALSGEGADELFGGYPWFHDEQATRARTFPWMYAAGAGAAQGPAFLDPALPERLSLDEYRADSYADAIAAVPVLPGEPEPDRRMRTVNHLFLTRFLPMLLERKDRMSMAVGLEVRVPFCDHSLVEYVFNVPWSMKSFDGREKSLLRAAMAPDLPESVLTRKKEPYPTIADPAYDQLLKGRLGDLMDDAGAPVRALMDEKSAAKAFDTVRKASPGELRFLRVGFESLIKINDWMRDYQVELAE</sequence>
<evidence type="ECO:0000256" key="2">
    <source>
        <dbReference type="ARBA" id="ARBA00005752"/>
    </source>
</evidence>
<protein>
    <recommendedName>
        <fullName evidence="3">asparagine synthase (glutamine-hydrolyzing)</fullName>
        <ecNumber evidence="3">6.3.5.4</ecNumber>
    </recommendedName>
</protein>
<proteinExistence type="inferred from homology"/>
<dbReference type="RefSeq" id="WP_129248678.1">
    <property type="nucleotide sequence ID" value="NZ_JABZEL010000009.1"/>
</dbReference>
<dbReference type="InterPro" id="IPR017932">
    <property type="entry name" value="GATase_2_dom"/>
</dbReference>
<evidence type="ECO:0000259" key="12">
    <source>
        <dbReference type="PROSITE" id="PS51278"/>
    </source>
</evidence>
<feature type="binding site" evidence="10">
    <location>
        <position position="293"/>
    </location>
    <ligand>
        <name>ATP</name>
        <dbReference type="ChEBI" id="CHEBI:30616"/>
    </ligand>
</feature>
<dbReference type="GO" id="GO:0006529">
    <property type="term" value="P:asparagine biosynthetic process"/>
    <property type="evidence" value="ECO:0007669"/>
    <property type="project" value="UniProtKB-KW"/>
</dbReference>
<dbReference type="PIRSF" id="PIRSF001589">
    <property type="entry name" value="Asn_synthetase_glu-h"/>
    <property type="match status" value="1"/>
</dbReference>
<dbReference type="Proteomes" id="UP000289482">
    <property type="component" value="Unassembled WGS sequence"/>
</dbReference>
<comment type="similarity">
    <text evidence="2">Belongs to the asparagine synthetase family.</text>
</comment>
<comment type="pathway">
    <text evidence="1">Amino-acid biosynthesis; L-asparagine biosynthesis; L-asparagine from L-aspartate (L-Gln route): step 1/1.</text>
</comment>
<dbReference type="GO" id="GO:0004066">
    <property type="term" value="F:asparagine synthase (glutamine-hydrolyzing) activity"/>
    <property type="evidence" value="ECO:0007669"/>
    <property type="project" value="UniProtKB-EC"/>
</dbReference>
<accession>C0JRV7</accession>
<evidence type="ECO:0000256" key="9">
    <source>
        <dbReference type="PIRSR" id="PIRSR001589-1"/>
    </source>
</evidence>
<organism evidence="13">
    <name type="scientific">Streptomyces sioyaensis</name>
    <dbReference type="NCBI Taxonomy" id="67364"/>
    <lineage>
        <taxon>Bacteria</taxon>
        <taxon>Bacillati</taxon>
        <taxon>Actinomycetota</taxon>
        <taxon>Actinomycetes</taxon>
        <taxon>Kitasatosporales</taxon>
        <taxon>Streptomycetaceae</taxon>
        <taxon>Streptomyces</taxon>
    </lineage>
</organism>